<dbReference type="Proteomes" id="UP001374535">
    <property type="component" value="Chromosome 2"/>
</dbReference>
<feature type="region of interest" description="Disordered" evidence="1">
    <location>
        <begin position="176"/>
        <end position="196"/>
    </location>
</feature>
<dbReference type="AlphaFoldDB" id="A0AAQ3NZN8"/>
<evidence type="ECO:0000256" key="1">
    <source>
        <dbReference type="SAM" id="MobiDB-lite"/>
    </source>
</evidence>
<feature type="region of interest" description="Disordered" evidence="1">
    <location>
        <begin position="298"/>
        <end position="347"/>
    </location>
</feature>
<name>A0AAQ3NZN8_VIGMU</name>
<feature type="region of interest" description="Disordered" evidence="1">
    <location>
        <begin position="1"/>
        <end position="22"/>
    </location>
</feature>
<dbReference type="EMBL" id="CP144699">
    <property type="protein sequence ID" value="WVZ18960.1"/>
    <property type="molecule type" value="Genomic_DNA"/>
</dbReference>
<proteinExistence type="predicted"/>
<keyword evidence="3" id="KW-1185">Reference proteome</keyword>
<evidence type="ECO:0000313" key="3">
    <source>
        <dbReference type="Proteomes" id="UP001374535"/>
    </source>
</evidence>
<organism evidence="2 3">
    <name type="scientific">Vigna mungo</name>
    <name type="common">Black gram</name>
    <name type="synonym">Phaseolus mungo</name>
    <dbReference type="NCBI Taxonomy" id="3915"/>
    <lineage>
        <taxon>Eukaryota</taxon>
        <taxon>Viridiplantae</taxon>
        <taxon>Streptophyta</taxon>
        <taxon>Embryophyta</taxon>
        <taxon>Tracheophyta</taxon>
        <taxon>Spermatophyta</taxon>
        <taxon>Magnoliopsida</taxon>
        <taxon>eudicotyledons</taxon>
        <taxon>Gunneridae</taxon>
        <taxon>Pentapetalae</taxon>
        <taxon>rosids</taxon>
        <taxon>fabids</taxon>
        <taxon>Fabales</taxon>
        <taxon>Fabaceae</taxon>
        <taxon>Papilionoideae</taxon>
        <taxon>50 kb inversion clade</taxon>
        <taxon>NPAAA clade</taxon>
        <taxon>indigoferoid/millettioid clade</taxon>
        <taxon>Phaseoleae</taxon>
        <taxon>Vigna</taxon>
    </lineage>
</organism>
<accession>A0AAQ3NZN8</accession>
<gene>
    <name evidence="2" type="ORF">V8G54_006282</name>
</gene>
<sequence>MGPGPRGLRHPRTSEQHSRKPRAMVGEATVTVFAVTNLGTRIAFNASPNITSASLKRDFEKAHLSCLPDIGEIQVNGLMVKRKSFFYYLPDSFPIKFAFPAMLGTWFLHVEVKHLKCLCTPCSPCDEDVLPKHKDLMVCKGDKTRCNSEEKKMKGFQPGACLVEEHEITNLVSKKQEGNEISHENQAQNTASGMSERHPCIFGDKPTGMAKSSNVMPENKFENLVELHPNSMQSSHSKMSTQLISVTGIINKYFTSFNGIDNFSSTSNSDLTSRAVHSEIEVNSNARERGCLKIQRDSLPHFTPKTSPHVLHTPLVSKKSRSKNRKLKPGKRPLSRSKSRKSRIGTRLLSASRNLGVSITKHDPTIPFRILKDSKLLQGKSQMKGSIFSISGSDDD</sequence>
<feature type="compositionally biased region" description="Basic residues" evidence="1">
    <location>
        <begin position="318"/>
        <end position="344"/>
    </location>
</feature>
<feature type="compositionally biased region" description="Polar residues" evidence="1">
    <location>
        <begin position="184"/>
        <end position="193"/>
    </location>
</feature>
<evidence type="ECO:0000313" key="2">
    <source>
        <dbReference type="EMBL" id="WVZ18960.1"/>
    </source>
</evidence>
<reference evidence="2 3" key="1">
    <citation type="journal article" date="2023" name="Life. Sci Alliance">
        <title>Evolutionary insights into 3D genome organization and epigenetic landscape of Vigna mungo.</title>
        <authorList>
            <person name="Junaid A."/>
            <person name="Singh B."/>
            <person name="Bhatia S."/>
        </authorList>
    </citation>
    <scope>NUCLEOTIDE SEQUENCE [LARGE SCALE GENOMIC DNA]</scope>
    <source>
        <strain evidence="2">Urdbean</strain>
    </source>
</reference>
<protein>
    <submittedName>
        <fullName evidence="2">Uncharacterized protein</fullName>
    </submittedName>
</protein>